<dbReference type="GO" id="GO:0004803">
    <property type="term" value="F:transposase activity"/>
    <property type="evidence" value="ECO:0007669"/>
    <property type="project" value="InterPro"/>
</dbReference>
<dbReference type="Gene3D" id="1.10.10.10">
    <property type="entry name" value="Winged helix-like DNA-binding domain superfamily/Winged helix DNA-binding domain"/>
    <property type="match status" value="1"/>
</dbReference>
<name>A0A931AQK3_9ACTN</name>
<dbReference type="AlphaFoldDB" id="A0A931AQK3"/>
<keyword evidence="2" id="KW-1185">Reference proteome</keyword>
<sequence>MAKKPRHYSPELQAEVVKYVLDDGHTCAQAARAFNLVAETIRNWVNAEKEKRKGN</sequence>
<dbReference type="InterPro" id="IPR036388">
    <property type="entry name" value="WH-like_DNA-bd_sf"/>
</dbReference>
<dbReference type="GO" id="GO:0043565">
    <property type="term" value="F:sequence-specific DNA binding"/>
    <property type="evidence" value="ECO:0007669"/>
    <property type="project" value="InterPro"/>
</dbReference>
<dbReference type="GO" id="GO:0006313">
    <property type="term" value="P:DNA transposition"/>
    <property type="evidence" value="ECO:0007669"/>
    <property type="project" value="InterPro"/>
</dbReference>
<dbReference type="InterPro" id="IPR002514">
    <property type="entry name" value="Transposase_8"/>
</dbReference>
<dbReference type="RefSeq" id="WP_195902003.1">
    <property type="nucleotide sequence ID" value="NZ_JADOGI010000257.1"/>
</dbReference>
<accession>A0A931AQK3</accession>
<feature type="non-terminal residue" evidence="1">
    <location>
        <position position="55"/>
    </location>
</feature>
<proteinExistence type="predicted"/>
<dbReference type="InterPro" id="IPR010921">
    <property type="entry name" value="Trp_repressor/repl_initiator"/>
</dbReference>
<reference evidence="1" key="1">
    <citation type="submission" date="2020-11" db="EMBL/GenBank/DDBJ databases">
        <title>Whole-genome analyses of Nonomuraea sp. K274.</title>
        <authorList>
            <person name="Veyisoglu A."/>
        </authorList>
    </citation>
    <scope>NUCLEOTIDE SEQUENCE</scope>
    <source>
        <strain evidence="1">K274</strain>
    </source>
</reference>
<dbReference type="SUPFAM" id="SSF48295">
    <property type="entry name" value="TrpR-like"/>
    <property type="match status" value="1"/>
</dbReference>
<evidence type="ECO:0000313" key="2">
    <source>
        <dbReference type="Proteomes" id="UP000605361"/>
    </source>
</evidence>
<evidence type="ECO:0000313" key="1">
    <source>
        <dbReference type="EMBL" id="MBF8193127.1"/>
    </source>
</evidence>
<protein>
    <submittedName>
        <fullName evidence="1">Transposase</fullName>
    </submittedName>
</protein>
<dbReference type="EMBL" id="JADOGI010000257">
    <property type="protein sequence ID" value="MBF8193127.1"/>
    <property type="molecule type" value="Genomic_DNA"/>
</dbReference>
<comment type="caution">
    <text evidence="1">The sequence shown here is derived from an EMBL/GenBank/DDBJ whole genome shotgun (WGS) entry which is preliminary data.</text>
</comment>
<gene>
    <name evidence="1" type="ORF">ITP53_47160</name>
</gene>
<dbReference type="Pfam" id="PF01527">
    <property type="entry name" value="HTH_Tnp_1"/>
    <property type="match status" value="1"/>
</dbReference>
<dbReference type="Proteomes" id="UP000605361">
    <property type="component" value="Unassembled WGS sequence"/>
</dbReference>
<organism evidence="1 2">
    <name type="scientific">Nonomuraea cypriaca</name>
    <dbReference type="NCBI Taxonomy" id="1187855"/>
    <lineage>
        <taxon>Bacteria</taxon>
        <taxon>Bacillati</taxon>
        <taxon>Actinomycetota</taxon>
        <taxon>Actinomycetes</taxon>
        <taxon>Streptosporangiales</taxon>
        <taxon>Streptosporangiaceae</taxon>
        <taxon>Nonomuraea</taxon>
    </lineage>
</organism>